<evidence type="ECO:0000313" key="2">
    <source>
        <dbReference type="Proteomes" id="UP001233999"/>
    </source>
</evidence>
<evidence type="ECO:0000313" key="1">
    <source>
        <dbReference type="EMBL" id="KAJ9576353.1"/>
    </source>
</evidence>
<dbReference type="AlphaFoldDB" id="A0AAD7ZAC0"/>
<dbReference type="EMBL" id="JASPKZ010009799">
    <property type="protein sequence ID" value="KAJ9576353.1"/>
    <property type="molecule type" value="Genomic_DNA"/>
</dbReference>
<reference evidence="1" key="2">
    <citation type="submission" date="2023-05" db="EMBL/GenBank/DDBJ databases">
        <authorList>
            <person name="Fouks B."/>
        </authorList>
    </citation>
    <scope>NUCLEOTIDE SEQUENCE</scope>
    <source>
        <strain evidence="1">Stay&amp;Tobe</strain>
        <tissue evidence="1">Testes</tissue>
    </source>
</reference>
<accession>A0AAD7ZAC0</accession>
<feature type="non-terminal residue" evidence="1">
    <location>
        <position position="1"/>
    </location>
</feature>
<name>A0AAD7ZAC0_DIPPU</name>
<feature type="non-terminal residue" evidence="1">
    <location>
        <position position="54"/>
    </location>
</feature>
<keyword evidence="2" id="KW-1185">Reference proteome</keyword>
<comment type="caution">
    <text evidence="1">The sequence shown here is derived from an EMBL/GenBank/DDBJ whole genome shotgun (WGS) entry which is preliminary data.</text>
</comment>
<sequence length="54" mass="5724">NPHSLVDDISNNTDTSSAVKTEEGMMKAADNCKTKLCALALTSASHETGITTHY</sequence>
<gene>
    <name evidence="1" type="ORF">L9F63_006798</name>
</gene>
<dbReference type="Proteomes" id="UP001233999">
    <property type="component" value="Unassembled WGS sequence"/>
</dbReference>
<protein>
    <submittedName>
        <fullName evidence="1">Uncharacterized protein</fullName>
    </submittedName>
</protein>
<proteinExistence type="predicted"/>
<organism evidence="1 2">
    <name type="scientific">Diploptera punctata</name>
    <name type="common">Pacific beetle cockroach</name>
    <dbReference type="NCBI Taxonomy" id="6984"/>
    <lineage>
        <taxon>Eukaryota</taxon>
        <taxon>Metazoa</taxon>
        <taxon>Ecdysozoa</taxon>
        <taxon>Arthropoda</taxon>
        <taxon>Hexapoda</taxon>
        <taxon>Insecta</taxon>
        <taxon>Pterygota</taxon>
        <taxon>Neoptera</taxon>
        <taxon>Polyneoptera</taxon>
        <taxon>Dictyoptera</taxon>
        <taxon>Blattodea</taxon>
        <taxon>Blaberoidea</taxon>
        <taxon>Blaberidae</taxon>
        <taxon>Diplopterinae</taxon>
        <taxon>Diploptera</taxon>
    </lineage>
</organism>
<reference evidence="1" key="1">
    <citation type="journal article" date="2023" name="IScience">
        <title>Live-bearing cockroach genome reveals convergent evolutionary mechanisms linked to viviparity in insects and beyond.</title>
        <authorList>
            <person name="Fouks B."/>
            <person name="Harrison M.C."/>
            <person name="Mikhailova A.A."/>
            <person name="Marchal E."/>
            <person name="English S."/>
            <person name="Carruthers M."/>
            <person name="Jennings E.C."/>
            <person name="Chiamaka E.L."/>
            <person name="Frigard R.A."/>
            <person name="Pippel M."/>
            <person name="Attardo G.M."/>
            <person name="Benoit J.B."/>
            <person name="Bornberg-Bauer E."/>
            <person name="Tobe S.S."/>
        </authorList>
    </citation>
    <scope>NUCLEOTIDE SEQUENCE</scope>
    <source>
        <strain evidence="1">Stay&amp;Tobe</strain>
    </source>
</reference>